<dbReference type="RefSeq" id="WP_159233230.1">
    <property type="nucleotide sequence ID" value="NZ_CACSIP010000034.1"/>
</dbReference>
<evidence type="ECO:0000313" key="2">
    <source>
        <dbReference type="EMBL" id="CAA0128369.1"/>
    </source>
</evidence>
<keyword evidence="1" id="KW-1133">Transmembrane helix</keyword>
<dbReference type="OrthoDB" id="4764095at2"/>
<name>A0A5S9R4J3_MYCVN</name>
<proteinExistence type="predicted"/>
<sequence>MTLAAAWGAVGLGAAVLAHRWRHRALRLCALVVCVVVALLLAVVLTGEVAPDLFARAARISVATVVLSLVAVLLAVRAAPQLVSRNDRHSVALVFTAVAALYLAIGAFLASAAHDVSRVRDLPQLRTRDQFIDWRDSPTQPGPVLLEARISAAATEFEPGVVAWYRCPTIGPLRLPATAHQLPTRYLLDLPGGPPIVTGPIGTDQAWAWPSTGGDCVLHRGDPVVVWGELQGDMGAGGATSYTGLANVQTIAVGDTRSFLEDFVPVADRTGRAVNALAALNGVLAVVMVGVGLRASRRLARVGTDTPARITWRSGSR</sequence>
<keyword evidence="3" id="KW-1185">Reference proteome</keyword>
<feature type="transmembrane region" description="Helical" evidence="1">
    <location>
        <begin position="57"/>
        <end position="79"/>
    </location>
</feature>
<gene>
    <name evidence="2" type="ORF">AELLOGFF_01307</name>
</gene>
<dbReference type="AlphaFoldDB" id="A0A5S9R4J3"/>
<dbReference type="Proteomes" id="UP000430146">
    <property type="component" value="Unassembled WGS sequence"/>
</dbReference>
<feature type="transmembrane region" description="Helical" evidence="1">
    <location>
        <begin position="273"/>
        <end position="293"/>
    </location>
</feature>
<keyword evidence="1" id="KW-0812">Transmembrane</keyword>
<organism evidence="2 3">
    <name type="scientific">Mycolicibacterium vanbaalenii</name>
    <name type="common">Mycobacterium vanbaalenii</name>
    <dbReference type="NCBI Taxonomy" id="110539"/>
    <lineage>
        <taxon>Bacteria</taxon>
        <taxon>Bacillati</taxon>
        <taxon>Actinomycetota</taxon>
        <taxon>Actinomycetes</taxon>
        <taxon>Mycobacteriales</taxon>
        <taxon>Mycobacteriaceae</taxon>
        <taxon>Mycolicibacterium</taxon>
    </lineage>
</organism>
<feature type="transmembrane region" description="Helical" evidence="1">
    <location>
        <begin position="91"/>
        <end position="113"/>
    </location>
</feature>
<evidence type="ECO:0000313" key="3">
    <source>
        <dbReference type="Proteomes" id="UP000430146"/>
    </source>
</evidence>
<accession>A0A5S9R4J3</accession>
<reference evidence="2 3" key="1">
    <citation type="submission" date="2019-11" db="EMBL/GenBank/DDBJ databases">
        <authorList>
            <person name="Holert J."/>
        </authorList>
    </citation>
    <scope>NUCLEOTIDE SEQUENCE [LARGE SCALE GENOMIC DNA]</scope>
    <source>
        <strain evidence="2">BC8_1</strain>
    </source>
</reference>
<dbReference type="EMBL" id="CACSIP010000034">
    <property type="protein sequence ID" value="CAA0128369.1"/>
    <property type="molecule type" value="Genomic_DNA"/>
</dbReference>
<feature type="transmembrane region" description="Helical" evidence="1">
    <location>
        <begin position="25"/>
        <end position="45"/>
    </location>
</feature>
<keyword evidence="1" id="KW-0472">Membrane</keyword>
<protein>
    <submittedName>
        <fullName evidence="2">Uncharacterized protein</fullName>
    </submittedName>
</protein>
<evidence type="ECO:0000256" key="1">
    <source>
        <dbReference type="SAM" id="Phobius"/>
    </source>
</evidence>